<feature type="transmembrane region" description="Helical" evidence="11">
    <location>
        <begin position="150"/>
        <end position="168"/>
    </location>
</feature>
<keyword evidence="9 11" id="KW-0472">Membrane</keyword>
<comment type="caution">
    <text evidence="12">The sequence shown here is derived from an EMBL/GenBank/DDBJ whole genome shotgun (WGS) entry which is preliminary data.</text>
</comment>
<evidence type="ECO:0000256" key="10">
    <source>
        <dbReference type="ARBA" id="ARBA00023170"/>
    </source>
</evidence>
<dbReference type="SMART" id="SM01021">
    <property type="entry name" value="Bac_rhodopsin"/>
    <property type="match status" value="1"/>
</dbReference>
<keyword evidence="6" id="KW-0681">Retinal protein</keyword>
<keyword evidence="7 11" id="KW-1133">Transmembrane helix</keyword>
<evidence type="ECO:0000256" key="2">
    <source>
        <dbReference type="ARBA" id="ARBA00008130"/>
    </source>
</evidence>
<protein>
    <submittedName>
        <fullName evidence="12">Microbial rhodopsin family protein</fullName>
    </submittedName>
</protein>
<sequence>MALGAAFFGFGAHSAKTEGWRKLYTLSFFICLIASALYLSMALGQGQLMLNDRPTVWVRYITWSLSTPLLLLIFAFLGHTSLTLTGSLLGTNAFMIATGLAGALSPDPINYIWYVVSCAAYLAAVYLLLVPFRHEAERNRPRTKKVFGQLVAVHLILWTAYPIVWILAPTGIDAIGQDFETMFYTILDISSKVGFGLLSLNTYSKIEHIGAATKDLEPTASLR</sequence>
<dbReference type="PROSITE" id="PS00950">
    <property type="entry name" value="BACTERIAL_OPSIN_1"/>
    <property type="match status" value="1"/>
</dbReference>
<reference evidence="12 13" key="1">
    <citation type="submission" date="2022-04" db="EMBL/GenBank/DDBJ databases">
        <title>Positive selection, recombination, and allopatry shape intraspecific diversity of widespread and dominant cyanobacteria.</title>
        <authorList>
            <person name="Wei J."/>
            <person name="Shu W."/>
            <person name="Hu C."/>
        </authorList>
    </citation>
    <scope>NUCLEOTIDE SEQUENCE [LARGE SCALE GENOMIC DNA]</scope>
    <source>
        <strain evidence="12 13">DQ-A4</strain>
    </source>
</reference>
<evidence type="ECO:0000256" key="11">
    <source>
        <dbReference type="SAM" id="Phobius"/>
    </source>
</evidence>
<dbReference type="CDD" id="cd14965">
    <property type="entry name" value="7tm_Opsins_type1"/>
    <property type="match status" value="1"/>
</dbReference>
<feature type="transmembrane region" description="Helical" evidence="11">
    <location>
        <begin position="24"/>
        <end position="44"/>
    </location>
</feature>
<keyword evidence="13" id="KW-1185">Reference proteome</keyword>
<dbReference type="PANTHER" id="PTHR28286">
    <property type="match status" value="1"/>
</dbReference>
<keyword evidence="3" id="KW-0600">Photoreceptor protein</keyword>
<feature type="transmembrane region" description="Helical" evidence="11">
    <location>
        <begin position="56"/>
        <end position="77"/>
    </location>
</feature>
<dbReference type="PRINTS" id="PR00251">
    <property type="entry name" value="BACTRLOPSIN"/>
</dbReference>
<dbReference type="InterPro" id="IPR001425">
    <property type="entry name" value="Arc/bac/fun_rhodopsins"/>
</dbReference>
<dbReference type="EMBL" id="JAMPKX010000008">
    <property type="protein sequence ID" value="MEP0948609.1"/>
    <property type="molecule type" value="Genomic_DNA"/>
</dbReference>
<comment type="subcellular location">
    <subcellularLocation>
        <location evidence="1">Membrane</location>
        <topology evidence="1">Multi-pass membrane protein</topology>
    </subcellularLocation>
</comment>
<gene>
    <name evidence="12" type="ORF">NC992_17120</name>
</gene>
<evidence type="ECO:0000256" key="7">
    <source>
        <dbReference type="ARBA" id="ARBA00022989"/>
    </source>
</evidence>
<evidence type="ECO:0000256" key="9">
    <source>
        <dbReference type="ARBA" id="ARBA00023136"/>
    </source>
</evidence>
<dbReference type="PANTHER" id="PTHR28286:SF2">
    <property type="entry name" value="BACTERIORHODOPSIN _OPSIN, NOPA (EUROFUNG)"/>
    <property type="match status" value="1"/>
</dbReference>
<dbReference type="SUPFAM" id="SSF81321">
    <property type="entry name" value="Family A G protein-coupled receptor-like"/>
    <property type="match status" value="1"/>
</dbReference>
<feature type="transmembrane region" description="Helical" evidence="11">
    <location>
        <begin position="111"/>
        <end position="129"/>
    </location>
</feature>
<dbReference type="InterPro" id="IPR018229">
    <property type="entry name" value="Rhodopsin_retinal_BS"/>
</dbReference>
<proteinExistence type="inferred from homology"/>
<dbReference type="Proteomes" id="UP001482513">
    <property type="component" value="Unassembled WGS sequence"/>
</dbReference>
<evidence type="ECO:0000256" key="8">
    <source>
        <dbReference type="ARBA" id="ARBA00022991"/>
    </source>
</evidence>
<evidence type="ECO:0000256" key="4">
    <source>
        <dbReference type="ARBA" id="ARBA00022606"/>
    </source>
</evidence>
<dbReference type="Gene3D" id="1.20.1070.10">
    <property type="entry name" value="Rhodopsin 7-helix transmembrane proteins"/>
    <property type="match status" value="1"/>
</dbReference>
<dbReference type="Pfam" id="PF01036">
    <property type="entry name" value="Bac_rhodopsin"/>
    <property type="match status" value="1"/>
</dbReference>
<name>A0ABV0K751_9CYAN</name>
<accession>A0ABV0K751</accession>
<keyword evidence="10" id="KW-0675">Receptor</keyword>
<evidence type="ECO:0000256" key="5">
    <source>
        <dbReference type="ARBA" id="ARBA00022692"/>
    </source>
</evidence>
<evidence type="ECO:0000313" key="13">
    <source>
        <dbReference type="Proteomes" id="UP001482513"/>
    </source>
</evidence>
<organism evidence="12 13">
    <name type="scientific">Leptolyngbya subtilissima DQ-A4</name>
    <dbReference type="NCBI Taxonomy" id="2933933"/>
    <lineage>
        <taxon>Bacteria</taxon>
        <taxon>Bacillati</taxon>
        <taxon>Cyanobacteriota</taxon>
        <taxon>Cyanophyceae</taxon>
        <taxon>Leptolyngbyales</taxon>
        <taxon>Leptolyngbyaceae</taxon>
        <taxon>Leptolyngbya group</taxon>
        <taxon>Leptolyngbya</taxon>
    </lineage>
</organism>
<keyword evidence="4" id="KW-0716">Sensory transduction</keyword>
<evidence type="ECO:0000256" key="3">
    <source>
        <dbReference type="ARBA" id="ARBA00022543"/>
    </source>
</evidence>
<comment type="similarity">
    <text evidence="2">Belongs to the archaeal/bacterial/fungal opsin family.</text>
</comment>
<evidence type="ECO:0000256" key="6">
    <source>
        <dbReference type="ARBA" id="ARBA00022925"/>
    </source>
</evidence>
<evidence type="ECO:0000313" key="12">
    <source>
        <dbReference type="EMBL" id="MEP0948609.1"/>
    </source>
</evidence>
<keyword evidence="5 11" id="KW-0812">Transmembrane</keyword>
<keyword evidence="8" id="KW-0157">Chromophore</keyword>
<evidence type="ECO:0000256" key="1">
    <source>
        <dbReference type="ARBA" id="ARBA00004141"/>
    </source>
</evidence>